<dbReference type="EMBL" id="NNAY01001237">
    <property type="protein sequence ID" value="OXU24646.1"/>
    <property type="molecule type" value="Genomic_DNA"/>
</dbReference>
<feature type="region of interest" description="Disordered" evidence="1">
    <location>
        <begin position="97"/>
        <end position="133"/>
    </location>
</feature>
<comment type="caution">
    <text evidence="2">The sequence shown here is derived from an EMBL/GenBank/DDBJ whole genome shotgun (WGS) entry which is preliminary data.</text>
</comment>
<evidence type="ECO:0000313" key="2">
    <source>
        <dbReference type="EMBL" id="OXU24646.1"/>
    </source>
</evidence>
<dbReference type="Proteomes" id="UP000215335">
    <property type="component" value="Unassembled WGS sequence"/>
</dbReference>
<name>A0A232F1G9_9HYME</name>
<reference evidence="2 3" key="1">
    <citation type="journal article" date="2017" name="Curr. Biol.">
        <title>The Evolution of Venom by Co-option of Single-Copy Genes.</title>
        <authorList>
            <person name="Martinson E.O."/>
            <person name="Mrinalini"/>
            <person name="Kelkar Y.D."/>
            <person name="Chang C.H."/>
            <person name="Werren J.H."/>
        </authorList>
    </citation>
    <scope>NUCLEOTIDE SEQUENCE [LARGE SCALE GENOMIC DNA]</scope>
    <source>
        <strain evidence="2 3">Alberta</strain>
        <tissue evidence="2">Whole body</tissue>
    </source>
</reference>
<evidence type="ECO:0000313" key="3">
    <source>
        <dbReference type="Proteomes" id="UP000215335"/>
    </source>
</evidence>
<keyword evidence="3" id="KW-1185">Reference proteome</keyword>
<protein>
    <submittedName>
        <fullName evidence="2">Uncharacterized protein</fullName>
    </submittedName>
</protein>
<organism evidence="2 3">
    <name type="scientific">Trichomalopsis sarcophagae</name>
    <dbReference type="NCBI Taxonomy" id="543379"/>
    <lineage>
        <taxon>Eukaryota</taxon>
        <taxon>Metazoa</taxon>
        <taxon>Ecdysozoa</taxon>
        <taxon>Arthropoda</taxon>
        <taxon>Hexapoda</taxon>
        <taxon>Insecta</taxon>
        <taxon>Pterygota</taxon>
        <taxon>Neoptera</taxon>
        <taxon>Endopterygota</taxon>
        <taxon>Hymenoptera</taxon>
        <taxon>Apocrita</taxon>
        <taxon>Proctotrupomorpha</taxon>
        <taxon>Chalcidoidea</taxon>
        <taxon>Pteromalidae</taxon>
        <taxon>Pteromalinae</taxon>
        <taxon>Trichomalopsis</taxon>
    </lineage>
</organism>
<accession>A0A232F1G9</accession>
<proteinExistence type="predicted"/>
<evidence type="ECO:0000256" key="1">
    <source>
        <dbReference type="SAM" id="MobiDB-lite"/>
    </source>
</evidence>
<gene>
    <name evidence="2" type="ORF">TSAR_000302</name>
</gene>
<sequence length="231" mass="26128">MLQTIPTPQVQEDEQPLNRSVMLIPGDIGEVTIGSISDEIIVESEVTEGRLDKLLNPQNNTYYNETSDSKIRNKNSSIQPSAQFSTDVKSISNCNEAIKHNQPPSSKSNLALKVNTAGKAQKRRRSEVDEDSELEELLEDENITLQDISTVLNEVRTLVVETRAMREKEDILSFNELCRQHNLNLPLEELNEFLDFDNQIQSKGDLYKSLKKYFISNIATCDTVKAQVTNI</sequence>
<dbReference type="AlphaFoldDB" id="A0A232F1G9"/>